<dbReference type="InterPro" id="IPR002637">
    <property type="entry name" value="RdgB/HAM1"/>
</dbReference>
<keyword evidence="6 10" id="KW-0460">Magnesium</keyword>
<comment type="similarity">
    <text evidence="1 10 11">Belongs to the HAM1 NTPase family.</text>
</comment>
<dbReference type="GO" id="GO:0000166">
    <property type="term" value="F:nucleotide binding"/>
    <property type="evidence" value="ECO:0007669"/>
    <property type="project" value="UniProtKB-KW"/>
</dbReference>
<feature type="binding site" evidence="10">
    <location>
        <position position="76"/>
    </location>
    <ligand>
        <name>substrate</name>
    </ligand>
</feature>
<sequence length="210" mass="22334">MAFVLGDTLIVATRNAGKVKEFAHAFAAFGTEVKSMYDFPDLPDVVEDGATFEENAFKKAKEVAEALGLPVLADDSGLCVDALGGAPGVYSARYAGTHGADEDNNAKLLAELEKLKLGEDTEQPLLSPARFVCVLVLYDPQSGSKLTAEGTVDGWITSEPAGGGGFGYDPLFYLPSHEKTMAELTMEEKQAVSHRGEALSKLVAQLKSEM</sequence>
<evidence type="ECO:0000256" key="1">
    <source>
        <dbReference type="ARBA" id="ARBA00008023"/>
    </source>
</evidence>
<dbReference type="SUPFAM" id="SSF52972">
    <property type="entry name" value="ITPase-like"/>
    <property type="match status" value="1"/>
</dbReference>
<evidence type="ECO:0000256" key="2">
    <source>
        <dbReference type="ARBA" id="ARBA00011738"/>
    </source>
</evidence>
<keyword evidence="4 10" id="KW-0547">Nucleotide-binding</keyword>
<dbReference type="FunFam" id="3.90.950.10:FF:000001">
    <property type="entry name" value="dITP/XTP pyrophosphatase"/>
    <property type="match status" value="1"/>
</dbReference>
<dbReference type="EC" id="3.6.1.66" evidence="10"/>
<evidence type="ECO:0000313" key="12">
    <source>
        <dbReference type="EMBL" id="ANY72429.1"/>
    </source>
</evidence>
<name>A0A1B2DXK4_9BACL</name>
<comment type="cofactor">
    <cofactor evidence="10">
        <name>Mg(2+)</name>
        <dbReference type="ChEBI" id="CHEBI:18420"/>
    </cofactor>
    <text evidence="10">Binds 1 Mg(2+) ion per subunit.</text>
</comment>
<dbReference type="NCBIfam" id="TIGR00042">
    <property type="entry name" value="RdgB/HAM1 family non-canonical purine NTP pyrophosphatase"/>
    <property type="match status" value="1"/>
</dbReference>
<dbReference type="GO" id="GO:0017111">
    <property type="term" value="F:ribonucleoside triphosphate phosphatase activity"/>
    <property type="evidence" value="ECO:0007669"/>
    <property type="project" value="InterPro"/>
</dbReference>
<dbReference type="InterPro" id="IPR029001">
    <property type="entry name" value="ITPase-like_fam"/>
</dbReference>
<evidence type="ECO:0000256" key="6">
    <source>
        <dbReference type="ARBA" id="ARBA00022842"/>
    </source>
</evidence>
<dbReference type="KEGG" id="pib:BBD41_07445"/>
<dbReference type="GO" id="GO:0046872">
    <property type="term" value="F:metal ion binding"/>
    <property type="evidence" value="ECO:0007669"/>
    <property type="project" value="UniProtKB-KW"/>
</dbReference>
<feature type="binding site" evidence="10">
    <location>
        <begin position="13"/>
        <end position="18"/>
    </location>
    <ligand>
        <name>substrate</name>
    </ligand>
</feature>
<keyword evidence="7 10" id="KW-0546">Nucleotide metabolism</keyword>
<dbReference type="InterPro" id="IPR020922">
    <property type="entry name" value="dITP/XTP_pyrophosphatase"/>
</dbReference>
<dbReference type="HAMAP" id="MF_01405">
    <property type="entry name" value="Non_canon_purine_NTPase"/>
    <property type="match status" value="1"/>
</dbReference>
<dbReference type="GO" id="GO:0009117">
    <property type="term" value="P:nucleotide metabolic process"/>
    <property type="evidence" value="ECO:0007669"/>
    <property type="project" value="UniProtKB-KW"/>
</dbReference>
<dbReference type="GO" id="GO:0035870">
    <property type="term" value="F:dITP diphosphatase activity"/>
    <property type="evidence" value="ECO:0007669"/>
    <property type="project" value="UniProtKB-UniRule"/>
</dbReference>
<dbReference type="AlphaFoldDB" id="A0A1B2DXK4"/>
<dbReference type="Gene3D" id="3.90.950.10">
    <property type="match status" value="1"/>
</dbReference>
<dbReference type="GO" id="GO:0009146">
    <property type="term" value="P:purine nucleoside triphosphate catabolic process"/>
    <property type="evidence" value="ECO:0007669"/>
    <property type="project" value="UniProtKB-UniRule"/>
</dbReference>
<dbReference type="CDD" id="cd00515">
    <property type="entry name" value="HAM1"/>
    <property type="match status" value="1"/>
</dbReference>
<dbReference type="EMBL" id="CP016809">
    <property type="protein sequence ID" value="ANY72429.1"/>
    <property type="molecule type" value="Genomic_DNA"/>
</dbReference>
<evidence type="ECO:0000256" key="5">
    <source>
        <dbReference type="ARBA" id="ARBA00022801"/>
    </source>
</evidence>
<comment type="catalytic activity">
    <reaction evidence="8 10">
        <text>dITP + H2O = dIMP + diphosphate + H(+)</text>
        <dbReference type="Rhea" id="RHEA:28342"/>
        <dbReference type="ChEBI" id="CHEBI:15377"/>
        <dbReference type="ChEBI" id="CHEBI:15378"/>
        <dbReference type="ChEBI" id="CHEBI:33019"/>
        <dbReference type="ChEBI" id="CHEBI:61194"/>
        <dbReference type="ChEBI" id="CHEBI:61382"/>
        <dbReference type="EC" id="3.6.1.66"/>
    </reaction>
</comment>
<reference evidence="12" key="1">
    <citation type="submission" date="2016-08" db="EMBL/GenBank/DDBJ databases">
        <title>Complete Genome Seqeunce of Paenibacillus sp. nov. IHBB 9852 from high altitute lake of Indian trans-Himalayas.</title>
        <authorList>
            <person name="Kiran S."/>
            <person name="Swarnkar M.K."/>
            <person name="Rana A."/>
            <person name="Tewari R."/>
            <person name="Gulati A."/>
        </authorList>
    </citation>
    <scope>NUCLEOTIDE SEQUENCE [LARGE SCALE GENOMIC DNA]</scope>
    <source>
        <strain evidence="12">IHBB 9852</strain>
    </source>
</reference>
<evidence type="ECO:0000256" key="3">
    <source>
        <dbReference type="ARBA" id="ARBA00022723"/>
    </source>
</evidence>
<comment type="catalytic activity">
    <reaction evidence="9 10">
        <text>XTP + H2O = XMP + diphosphate + H(+)</text>
        <dbReference type="Rhea" id="RHEA:28610"/>
        <dbReference type="ChEBI" id="CHEBI:15377"/>
        <dbReference type="ChEBI" id="CHEBI:15378"/>
        <dbReference type="ChEBI" id="CHEBI:33019"/>
        <dbReference type="ChEBI" id="CHEBI:57464"/>
        <dbReference type="ChEBI" id="CHEBI:61314"/>
        <dbReference type="EC" id="3.6.1.66"/>
    </reaction>
</comment>
<dbReference type="Pfam" id="PF01725">
    <property type="entry name" value="Ham1p_like"/>
    <property type="match status" value="1"/>
</dbReference>
<comment type="catalytic activity">
    <reaction evidence="10">
        <text>ITP + H2O = IMP + diphosphate + H(+)</text>
        <dbReference type="Rhea" id="RHEA:29399"/>
        <dbReference type="ChEBI" id="CHEBI:15377"/>
        <dbReference type="ChEBI" id="CHEBI:15378"/>
        <dbReference type="ChEBI" id="CHEBI:33019"/>
        <dbReference type="ChEBI" id="CHEBI:58053"/>
        <dbReference type="ChEBI" id="CHEBI:61402"/>
        <dbReference type="EC" id="3.6.1.66"/>
    </reaction>
</comment>
<proteinExistence type="inferred from homology"/>
<evidence type="ECO:0000256" key="7">
    <source>
        <dbReference type="ARBA" id="ARBA00023080"/>
    </source>
</evidence>
<feature type="binding site" evidence="10">
    <location>
        <position position="75"/>
    </location>
    <ligand>
        <name>Mg(2+)</name>
        <dbReference type="ChEBI" id="CHEBI:18420"/>
    </ligand>
</feature>
<comment type="subunit">
    <text evidence="2 10">Homodimer.</text>
</comment>
<evidence type="ECO:0000256" key="4">
    <source>
        <dbReference type="ARBA" id="ARBA00022741"/>
    </source>
</evidence>
<organism evidence="12">
    <name type="scientific">Paenibacillus ihbetae</name>
    <dbReference type="NCBI Taxonomy" id="1870820"/>
    <lineage>
        <taxon>Bacteria</taxon>
        <taxon>Bacillati</taxon>
        <taxon>Bacillota</taxon>
        <taxon>Bacilli</taxon>
        <taxon>Bacillales</taxon>
        <taxon>Paenibacillaceae</taxon>
        <taxon>Paenibacillus</taxon>
    </lineage>
</organism>
<comment type="caution">
    <text evidence="10">Lacks conserved residue(s) required for the propagation of feature annotation.</text>
</comment>
<dbReference type="GO" id="GO:0036220">
    <property type="term" value="F:ITP diphosphatase activity"/>
    <property type="evidence" value="ECO:0007669"/>
    <property type="project" value="UniProtKB-UniRule"/>
</dbReference>
<gene>
    <name evidence="12" type="ORF">BBD41_07445</name>
</gene>
<feature type="active site" description="Proton acceptor" evidence="10">
    <location>
        <position position="75"/>
    </location>
</feature>
<keyword evidence="3 10" id="KW-0479">Metal-binding</keyword>
<dbReference type="RefSeq" id="WP_099477149.1">
    <property type="nucleotide sequence ID" value="NZ_CP016809.1"/>
</dbReference>
<comment type="function">
    <text evidence="10">Pyrophosphatase that catalyzes the hydrolysis of nucleoside triphosphates to their monophosphate derivatives, with a high preference for the non-canonical purine nucleotides XTP (xanthosine triphosphate), dITP (deoxyinosine triphosphate) and ITP. Seems to function as a house-cleaning enzyme that removes non-canonical purine nucleotides from the nucleotide pool, thus preventing their incorporation into DNA/RNA and avoiding chromosomal lesions.</text>
</comment>
<keyword evidence="5 10" id="KW-0378">Hydrolase</keyword>
<dbReference type="GO" id="GO:0005829">
    <property type="term" value="C:cytosol"/>
    <property type="evidence" value="ECO:0007669"/>
    <property type="project" value="TreeGrafter"/>
</dbReference>
<feature type="binding site" evidence="10">
    <location>
        <position position="189"/>
    </location>
    <ligand>
        <name>substrate</name>
    </ligand>
</feature>
<evidence type="ECO:0000256" key="8">
    <source>
        <dbReference type="ARBA" id="ARBA00051875"/>
    </source>
</evidence>
<protein>
    <recommendedName>
        <fullName evidence="10">dITP/XTP pyrophosphatase</fullName>
        <ecNumber evidence="10">3.6.1.66</ecNumber>
    </recommendedName>
    <alternativeName>
        <fullName evidence="10">Non-canonical purine NTP pyrophosphatase</fullName>
    </alternativeName>
    <alternativeName>
        <fullName evidence="10">Non-standard purine NTP pyrophosphatase</fullName>
    </alternativeName>
    <alternativeName>
        <fullName evidence="10">Nucleoside-triphosphate diphosphatase</fullName>
    </alternativeName>
    <alternativeName>
        <fullName evidence="10">Nucleoside-triphosphate pyrophosphatase</fullName>
        <shortName evidence="10">NTPase</shortName>
    </alternativeName>
</protein>
<evidence type="ECO:0000256" key="10">
    <source>
        <dbReference type="HAMAP-Rule" id="MF_01405"/>
    </source>
</evidence>
<dbReference type="PANTHER" id="PTHR11067:SF9">
    <property type="entry name" value="INOSINE TRIPHOSPHATE PYROPHOSPHATASE"/>
    <property type="match status" value="1"/>
</dbReference>
<feature type="binding site" evidence="10">
    <location>
        <begin position="194"/>
        <end position="195"/>
    </location>
    <ligand>
        <name>substrate</name>
    </ligand>
</feature>
<dbReference type="PANTHER" id="PTHR11067">
    <property type="entry name" value="INOSINE TRIPHOSPHATE PYROPHOSPHATASE/HAM1 PROTEIN"/>
    <property type="match status" value="1"/>
</dbReference>
<evidence type="ECO:0000256" key="9">
    <source>
        <dbReference type="ARBA" id="ARBA00052017"/>
    </source>
</evidence>
<dbReference type="NCBIfam" id="NF011397">
    <property type="entry name" value="PRK14822.1"/>
    <property type="match status" value="1"/>
</dbReference>
<accession>A0A1B2DXK4</accession>
<feature type="binding site" evidence="10">
    <location>
        <begin position="166"/>
        <end position="169"/>
    </location>
    <ligand>
        <name>substrate</name>
    </ligand>
</feature>
<evidence type="ECO:0000256" key="11">
    <source>
        <dbReference type="RuleBase" id="RU003781"/>
    </source>
</evidence>
<dbReference type="GO" id="GO:0036222">
    <property type="term" value="F:XTP diphosphatase activity"/>
    <property type="evidence" value="ECO:0007669"/>
    <property type="project" value="UniProtKB-UniRule"/>
</dbReference>